<keyword evidence="2" id="KW-1185">Reference proteome</keyword>
<accession>A0AAE1D2B1</accession>
<evidence type="ECO:0000313" key="1">
    <source>
        <dbReference type="EMBL" id="KAK3753841.1"/>
    </source>
</evidence>
<protein>
    <recommendedName>
        <fullName evidence="3">Leucine-rich repeat-containing protein 72</fullName>
    </recommendedName>
</protein>
<organism evidence="1 2">
    <name type="scientific">Elysia crispata</name>
    <name type="common">lettuce slug</name>
    <dbReference type="NCBI Taxonomy" id="231223"/>
    <lineage>
        <taxon>Eukaryota</taxon>
        <taxon>Metazoa</taxon>
        <taxon>Spiralia</taxon>
        <taxon>Lophotrochozoa</taxon>
        <taxon>Mollusca</taxon>
        <taxon>Gastropoda</taxon>
        <taxon>Heterobranchia</taxon>
        <taxon>Euthyneura</taxon>
        <taxon>Panpulmonata</taxon>
        <taxon>Sacoglossa</taxon>
        <taxon>Placobranchoidea</taxon>
        <taxon>Plakobranchidae</taxon>
        <taxon>Elysia</taxon>
    </lineage>
</organism>
<dbReference type="InterPro" id="IPR001611">
    <property type="entry name" value="Leu-rich_rpt"/>
</dbReference>
<dbReference type="PANTHER" id="PTHR46759:SF1">
    <property type="entry name" value="LEUCINE-RICH REPEAT-CONTAINING PROTEIN 72"/>
    <property type="match status" value="1"/>
</dbReference>
<dbReference type="AlphaFoldDB" id="A0AAE1D2B1"/>
<name>A0AAE1D2B1_9GAST</name>
<evidence type="ECO:0008006" key="3">
    <source>
        <dbReference type="Google" id="ProtNLM"/>
    </source>
</evidence>
<dbReference type="SUPFAM" id="SSF52075">
    <property type="entry name" value="Outer arm dynein light chain 1"/>
    <property type="match status" value="1"/>
</dbReference>
<reference evidence="1" key="1">
    <citation type="journal article" date="2023" name="G3 (Bethesda)">
        <title>A reference genome for the long-term kleptoplast-retaining sea slug Elysia crispata morphotype clarki.</title>
        <authorList>
            <person name="Eastman K.E."/>
            <person name="Pendleton A.L."/>
            <person name="Shaikh M.A."/>
            <person name="Suttiyut T."/>
            <person name="Ogas R."/>
            <person name="Tomko P."/>
            <person name="Gavelis G."/>
            <person name="Widhalm J.R."/>
            <person name="Wisecaver J.H."/>
        </authorList>
    </citation>
    <scope>NUCLEOTIDE SEQUENCE</scope>
    <source>
        <strain evidence="1">ECLA1</strain>
    </source>
</reference>
<dbReference type="InterPro" id="IPR032675">
    <property type="entry name" value="LRR_dom_sf"/>
</dbReference>
<dbReference type="Proteomes" id="UP001283361">
    <property type="component" value="Unassembled WGS sequence"/>
</dbReference>
<gene>
    <name evidence="1" type="ORF">RRG08_006231</name>
</gene>
<comment type="caution">
    <text evidence="1">The sequence shown here is derived from an EMBL/GenBank/DDBJ whole genome shotgun (WGS) entry which is preliminary data.</text>
</comment>
<dbReference type="PANTHER" id="PTHR46759">
    <property type="entry name" value="LEUCINE-RICH REPEAT-CONTAINING PROTEIN 72"/>
    <property type="match status" value="1"/>
</dbReference>
<proteinExistence type="predicted"/>
<dbReference type="Pfam" id="PF14580">
    <property type="entry name" value="LRR_9"/>
    <property type="match status" value="1"/>
</dbReference>
<dbReference type="EMBL" id="JAWDGP010005687">
    <property type="protein sequence ID" value="KAK3753841.1"/>
    <property type="molecule type" value="Genomic_DNA"/>
</dbReference>
<dbReference type="Gene3D" id="3.80.10.10">
    <property type="entry name" value="Ribonuclease Inhibitor"/>
    <property type="match status" value="1"/>
</dbReference>
<sequence length="268" mass="31046">MASSEEAIDIALQRRGIKKDKDVEELYLSNKGLYEIIELKRFRYLKKLWANGNKLHRINFLSVNFRLSELHLHDNQISDVSGCLRQLTCLTVVTLHNNQLTKLDKVMKEFDRMNSLSVLNLFNNPIAQEPEYRLFVINSIPSLTLLDRSEVTKSERDISRRIYHQVEEKIKDKVAFGRASQGPPSLYFPSASPRKSISTRPGTGEIANNFLKNSPSFATPEEAVNTRRLKKSLTMYSNFDWGRVPRIQERRRSEAQFGSPRIITQVYR</sequence>
<dbReference type="PROSITE" id="PS51450">
    <property type="entry name" value="LRR"/>
    <property type="match status" value="1"/>
</dbReference>
<evidence type="ECO:0000313" key="2">
    <source>
        <dbReference type="Proteomes" id="UP001283361"/>
    </source>
</evidence>
<dbReference type="InterPro" id="IPR042655">
    <property type="entry name" value="LRC72"/>
</dbReference>